<dbReference type="STRING" id="510516.Q2TWI0"/>
<dbReference type="Proteomes" id="UP000006564">
    <property type="component" value="Chromosome 8"/>
</dbReference>
<dbReference type="InterPro" id="IPR017972">
    <property type="entry name" value="Cyt_P450_CS"/>
</dbReference>
<evidence type="ECO:0000256" key="9">
    <source>
        <dbReference type="RuleBase" id="RU000461"/>
    </source>
</evidence>
<evidence type="ECO:0000256" key="2">
    <source>
        <dbReference type="ARBA" id="ARBA00010617"/>
    </source>
</evidence>
<keyword evidence="6 8" id="KW-0408">Iron</keyword>
<dbReference type="AlphaFoldDB" id="Q2TWI0"/>
<feature type="binding site" description="axial binding residue" evidence="8">
    <location>
        <position position="457"/>
    </location>
    <ligand>
        <name>heme</name>
        <dbReference type="ChEBI" id="CHEBI:30413"/>
    </ligand>
    <ligandPart>
        <name>Fe</name>
        <dbReference type="ChEBI" id="CHEBI:18248"/>
    </ligandPart>
</feature>
<keyword evidence="3 8" id="KW-0349">Heme</keyword>
<evidence type="ECO:0000256" key="10">
    <source>
        <dbReference type="SAM" id="SignalP"/>
    </source>
</evidence>
<evidence type="ECO:0000256" key="7">
    <source>
        <dbReference type="ARBA" id="ARBA00023033"/>
    </source>
</evidence>
<evidence type="ECO:0000256" key="1">
    <source>
        <dbReference type="ARBA" id="ARBA00001971"/>
    </source>
</evidence>
<name>Q2TWI0_ASPOR</name>
<dbReference type="HOGENOM" id="CLU_001570_27_0_1"/>
<dbReference type="CDD" id="cd11063">
    <property type="entry name" value="CYP52"/>
    <property type="match status" value="1"/>
</dbReference>
<dbReference type="GO" id="GO:0016712">
    <property type="term" value="F:oxidoreductase activity, acting on paired donors, with incorporation or reduction of molecular oxygen, reduced flavin or flavoprotein as one donor, and incorporation of one atom of oxygen"/>
    <property type="evidence" value="ECO:0007669"/>
    <property type="project" value="InterPro"/>
</dbReference>
<dbReference type="Pfam" id="PF00067">
    <property type="entry name" value="p450"/>
    <property type="match status" value="1"/>
</dbReference>
<accession>Q2TWI0</accession>
<dbReference type="PRINTS" id="PR01239">
    <property type="entry name" value="EP450IICYP52"/>
</dbReference>
<keyword evidence="7 9" id="KW-0503">Monooxygenase</keyword>
<proteinExistence type="inferred from homology"/>
<dbReference type="EMBL" id="BA000056">
    <property type="protein sequence ID" value="BAE66393.1"/>
    <property type="molecule type" value="Genomic_DNA"/>
</dbReference>
<evidence type="ECO:0000256" key="6">
    <source>
        <dbReference type="ARBA" id="ARBA00023004"/>
    </source>
</evidence>
<evidence type="ECO:0000256" key="3">
    <source>
        <dbReference type="ARBA" id="ARBA00022617"/>
    </source>
</evidence>
<dbReference type="PRINTS" id="PR00385">
    <property type="entry name" value="P450"/>
</dbReference>
<keyword evidence="12" id="KW-1185">Reference proteome</keyword>
<evidence type="ECO:0000256" key="4">
    <source>
        <dbReference type="ARBA" id="ARBA00022723"/>
    </source>
</evidence>
<dbReference type="InterPro" id="IPR036396">
    <property type="entry name" value="Cyt_P450_sf"/>
</dbReference>
<evidence type="ECO:0000313" key="11">
    <source>
        <dbReference type="EMBL" id="BAE66393.1"/>
    </source>
</evidence>
<dbReference type="PRINTS" id="PR00464">
    <property type="entry name" value="EP450II"/>
</dbReference>
<feature type="signal peptide" evidence="10">
    <location>
        <begin position="1"/>
        <end position="17"/>
    </location>
</feature>
<feature type="chain" id="PRO_5004216586" evidence="10">
    <location>
        <begin position="18"/>
        <end position="532"/>
    </location>
</feature>
<keyword evidence="5 9" id="KW-0560">Oxidoreductase</keyword>
<evidence type="ECO:0000313" key="12">
    <source>
        <dbReference type="Proteomes" id="UP000006564"/>
    </source>
</evidence>
<dbReference type="PANTHER" id="PTHR24287">
    <property type="entry name" value="P450, PUTATIVE (EUROFUNG)-RELATED"/>
    <property type="match status" value="1"/>
</dbReference>
<comment type="similarity">
    <text evidence="2 9">Belongs to the cytochrome P450 family.</text>
</comment>
<evidence type="ECO:0000256" key="5">
    <source>
        <dbReference type="ARBA" id="ARBA00023002"/>
    </source>
</evidence>
<dbReference type="GO" id="GO:0020037">
    <property type="term" value="F:heme binding"/>
    <property type="evidence" value="ECO:0007669"/>
    <property type="project" value="InterPro"/>
</dbReference>
<protein>
    <submittedName>
        <fullName evidence="11">DNA, SC010</fullName>
    </submittedName>
</protein>
<dbReference type="PROSITE" id="PS00086">
    <property type="entry name" value="CYTOCHROME_P450"/>
    <property type="match status" value="1"/>
</dbReference>
<dbReference type="SUPFAM" id="SSF48264">
    <property type="entry name" value="Cytochrome P450"/>
    <property type="match status" value="1"/>
</dbReference>
<organism evidence="11 12">
    <name type="scientific">Aspergillus oryzae (strain ATCC 42149 / RIB 40)</name>
    <name type="common">Yellow koji mold</name>
    <dbReference type="NCBI Taxonomy" id="510516"/>
    <lineage>
        <taxon>Eukaryota</taxon>
        <taxon>Fungi</taxon>
        <taxon>Dikarya</taxon>
        <taxon>Ascomycota</taxon>
        <taxon>Pezizomycotina</taxon>
        <taxon>Eurotiomycetes</taxon>
        <taxon>Eurotiomycetidae</taxon>
        <taxon>Eurotiales</taxon>
        <taxon>Aspergillaceae</taxon>
        <taxon>Aspergillus</taxon>
        <taxon>Aspergillus subgen. Circumdati</taxon>
    </lineage>
</organism>
<dbReference type="InterPro" id="IPR001128">
    <property type="entry name" value="Cyt_P450"/>
</dbReference>
<dbReference type="Gene3D" id="1.10.630.10">
    <property type="entry name" value="Cytochrome P450"/>
    <property type="match status" value="1"/>
</dbReference>
<dbReference type="InterPro" id="IPR047146">
    <property type="entry name" value="Cyt_P450_E_CYP52_fungi"/>
</dbReference>
<dbReference type="InterPro" id="IPR002974">
    <property type="entry name" value="Cyt_P450_E_CYP52_ascomycetes"/>
</dbReference>
<dbReference type="GeneID" id="5999660"/>
<dbReference type="EMBL" id="AP007175">
    <property type="protein sequence ID" value="BAE66393.1"/>
    <property type="molecule type" value="Genomic_DNA"/>
</dbReference>
<gene>
    <name evidence="11" type="ORF">AO090010000548</name>
</gene>
<keyword evidence="4 8" id="KW-0479">Metal-binding</keyword>
<dbReference type="KEGG" id="aor:AO090010000548"/>
<keyword evidence="10" id="KW-0732">Signal</keyword>
<dbReference type="PANTHER" id="PTHR24287:SF18">
    <property type="entry name" value="CYTOCHROME P450 MONOOXYGENASE APDE-RELATED"/>
    <property type="match status" value="1"/>
</dbReference>
<sequence length="532" mass="61348">MLTLSFSALLGIALAWAIHRLAWKYSRLKAICVKRDNKLATQYGCEQPPRLRNWWPLGIDRLIQIWTADSEQRLMDLFTFPFKDVGYTLEQKFLGTIAFGTIDPENLEAIMTNINVFSFGLRRHILFPLLGDGIFTQEGKSWRHSRELLRPQFTRQHYRDLNIFRPHVDRLLHYLTGNGAATDLQPLFFRLTLDTTTEYLFGKSVNSLMPGEATKGQSFANHFDMAQNYVVQRFRLLDLYWLIGGPKFWRSCSAVHRFIDEIIDTRMDSKEKDKDCNSKSIFFDAVARDSRTRRDLRDQLTNVLLAGRDTTACLLSWTFHCLARHPDVLGRLNVEIASVVGTNTDLTRDDFKRMPYLDQVLREVLRLYPPVPVNTRTAHKTTILPTGGGKDGTKPFMVREGENVAFCVYAMHRREDLYGPDAGQFRPERWDEDLPLFQNERTATWGYLPFNGGPRACLGQDFGFVEAAYTVVRILQKYPIVKPDMYKGDIQGRKWLGWSSHQPEGIEMVTEERQKMTIVLSLGDGCRVTLGR</sequence>
<evidence type="ECO:0000256" key="8">
    <source>
        <dbReference type="PIRSR" id="PIRSR602402-1"/>
    </source>
</evidence>
<dbReference type="GO" id="GO:0005506">
    <property type="term" value="F:iron ion binding"/>
    <property type="evidence" value="ECO:0007669"/>
    <property type="project" value="InterPro"/>
</dbReference>
<reference evidence="11 12" key="1">
    <citation type="journal article" date="2005" name="Nature">
        <title>Genome sequencing and analysis of Aspergillus oryzae.</title>
        <authorList>
            <person name="Machida M."/>
            <person name="Asai K."/>
            <person name="Sano M."/>
            <person name="Tanaka T."/>
            <person name="Kumagai T."/>
            <person name="Terai G."/>
            <person name="Kusumoto K."/>
            <person name="Arima T."/>
            <person name="Akita O."/>
            <person name="Kashiwagi Y."/>
            <person name="Abe K."/>
            <person name="Gomi K."/>
            <person name="Horiuchi H."/>
            <person name="Kitamoto K."/>
            <person name="Kobayashi T."/>
            <person name="Takeuchi M."/>
            <person name="Denning D.W."/>
            <person name="Galagan J.E."/>
            <person name="Nierman W.C."/>
            <person name="Yu J."/>
            <person name="Archer D.B."/>
            <person name="Bennett J.W."/>
            <person name="Bhatnagar D."/>
            <person name="Cleveland T.E."/>
            <person name="Fedorova N.D."/>
            <person name="Gotoh O."/>
            <person name="Horikawa H."/>
            <person name="Hosoyama A."/>
            <person name="Ichinomiya M."/>
            <person name="Igarashi R."/>
            <person name="Iwashita K."/>
            <person name="Juvvadi P.R."/>
            <person name="Kato M."/>
            <person name="Kato Y."/>
            <person name="Kin T."/>
            <person name="Kokubun A."/>
            <person name="Maeda H."/>
            <person name="Maeyama N."/>
            <person name="Maruyama J."/>
            <person name="Nagasaki H."/>
            <person name="Nakajima T."/>
            <person name="Oda K."/>
            <person name="Okada K."/>
            <person name="Paulsen I."/>
            <person name="Sakamoto K."/>
            <person name="Sawano T."/>
            <person name="Takahashi M."/>
            <person name="Takase K."/>
            <person name="Terabayashi Y."/>
            <person name="Wortman J."/>
            <person name="Yamada O."/>
            <person name="Yamagata Y."/>
            <person name="Anazawa H."/>
            <person name="Hata Y."/>
            <person name="Koide Y."/>
            <person name="Komori T."/>
            <person name="Koyama Y."/>
            <person name="Minetoki T."/>
            <person name="Suharnan S."/>
            <person name="Tanaka A."/>
            <person name="Isono K."/>
            <person name="Kuhara S."/>
            <person name="Ogasawara N."/>
            <person name="Kikuchi H."/>
        </authorList>
    </citation>
    <scope>NUCLEOTIDE SEQUENCE [LARGE SCALE GENOMIC DNA]</scope>
    <source>
        <strain evidence="12">ATCC 42149 / RIB 40</strain>
    </source>
</reference>
<dbReference type="InterPro" id="IPR002402">
    <property type="entry name" value="Cyt_P450_E_grp-II"/>
</dbReference>
<comment type="cofactor">
    <cofactor evidence="1 8">
        <name>heme</name>
        <dbReference type="ChEBI" id="CHEBI:30413"/>
    </cofactor>
</comment>
<dbReference type="OMA" id="RPEYIEY"/>
<dbReference type="RefSeq" id="XP_023094222.1">
    <property type="nucleotide sequence ID" value="XM_023233605.1"/>
</dbReference>